<evidence type="ECO:0000256" key="2">
    <source>
        <dbReference type="SAM" id="MobiDB-lite"/>
    </source>
</evidence>
<dbReference type="EMBL" id="LR862150">
    <property type="protein sequence ID" value="CAD1832609.1"/>
    <property type="molecule type" value="Genomic_DNA"/>
</dbReference>
<dbReference type="AlphaFoldDB" id="A0A6V7PP39"/>
<feature type="compositionally biased region" description="Basic residues" evidence="2">
    <location>
        <begin position="28"/>
        <end position="37"/>
    </location>
</feature>
<sequence length="292" mass="30540">MVSHPQALGGPLCRRDRPHDSSPAASSPRHRRRRQPRVRPPPPPTHTSSSCAASAASPRTGATPTAAAPSPSRSSPSASTWPRSVVAAPEALATLRDLSLAFKDRVVLLGVDSVDLFKGIGLKFLAMERLLEKCPELRGRAVLVQIVNPARSHGRDVEEVADEAVPSPAASTPASAATATTPSSSSTTPSATHGSAVVLAGRGRVCCSGVDLTAAENVFKGDVKDPNADPVAAMAACRKPIAGAVAGFAVTAGFKIAFACDLLGRLRRQVRQHRRRAPPSSAERRRVSTELR</sequence>
<name>A0A6V7PP39_ANACO</name>
<organism evidence="4">
    <name type="scientific">Ananas comosus var. bracteatus</name>
    <name type="common">red pineapple</name>
    <dbReference type="NCBI Taxonomy" id="296719"/>
    <lineage>
        <taxon>Eukaryota</taxon>
        <taxon>Viridiplantae</taxon>
        <taxon>Streptophyta</taxon>
        <taxon>Embryophyta</taxon>
        <taxon>Tracheophyta</taxon>
        <taxon>Spermatophyta</taxon>
        <taxon>Magnoliopsida</taxon>
        <taxon>Liliopsida</taxon>
        <taxon>Poales</taxon>
        <taxon>Bromeliaceae</taxon>
        <taxon>Bromelioideae</taxon>
        <taxon>Ananas</taxon>
    </lineage>
</organism>
<dbReference type="Pfam" id="PF00982">
    <property type="entry name" value="Glyco_transf_20"/>
    <property type="match status" value="1"/>
</dbReference>
<feature type="compositionally biased region" description="Low complexity" evidence="2">
    <location>
        <begin position="166"/>
        <end position="192"/>
    </location>
</feature>
<reference evidence="4" key="1">
    <citation type="submission" date="2020-07" db="EMBL/GenBank/DDBJ databases">
        <authorList>
            <person name="Lin J."/>
        </authorList>
    </citation>
    <scope>NUCLEOTIDE SEQUENCE</scope>
</reference>
<dbReference type="PANTHER" id="PTHR43802:SF1">
    <property type="entry name" value="IP11341P-RELATED"/>
    <property type="match status" value="1"/>
</dbReference>
<feature type="compositionally biased region" description="Low complexity" evidence="2">
    <location>
        <begin position="46"/>
        <end position="83"/>
    </location>
</feature>
<keyword evidence="3" id="KW-0812">Transmembrane</keyword>
<dbReference type="SUPFAM" id="SSF52096">
    <property type="entry name" value="ClpP/crotonase"/>
    <property type="match status" value="1"/>
</dbReference>
<dbReference type="Gene3D" id="3.90.226.10">
    <property type="entry name" value="2-enoyl-CoA Hydratase, Chain A, domain 1"/>
    <property type="match status" value="1"/>
</dbReference>
<feature type="compositionally biased region" description="Basic and acidic residues" evidence="2">
    <location>
        <begin position="282"/>
        <end position="292"/>
    </location>
</feature>
<evidence type="ECO:0000256" key="1">
    <source>
        <dbReference type="ARBA" id="ARBA00005254"/>
    </source>
</evidence>
<dbReference type="InterPro" id="IPR001830">
    <property type="entry name" value="Glyco_trans_20"/>
</dbReference>
<dbReference type="PANTHER" id="PTHR43802">
    <property type="entry name" value="ENOYL-COA HYDRATASE"/>
    <property type="match status" value="1"/>
</dbReference>
<dbReference type="SUPFAM" id="SSF53756">
    <property type="entry name" value="UDP-Glycosyltransferase/glycogen phosphorylase"/>
    <property type="match status" value="1"/>
</dbReference>
<keyword evidence="3" id="KW-1133">Transmembrane helix</keyword>
<feature type="region of interest" description="Disordered" evidence="2">
    <location>
        <begin position="1"/>
        <end position="83"/>
    </location>
</feature>
<comment type="similarity">
    <text evidence="1">Belongs to the enoyl-CoA hydratase/isomerase family.</text>
</comment>
<keyword evidence="3" id="KW-0472">Membrane</keyword>
<dbReference type="GO" id="GO:0005992">
    <property type="term" value="P:trehalose biosynthetic process"/>
    <property type="evidence" value="ECO:0007669"/>
    <property type="project" value="InterPro"/>
</dbReference>
<feature type="region of interest" description="Disordered" evidence="2">
    <location>
        <begin position="270"/>
        <end position="292"/>
    </location>
</feature>
<accession>A0A6V7PP39</accession>
<dbReference type="GO" id="GO:0003824">
    <property type="term" value="F:catalytic activity"/>
    <property type="evidence" value="ECO:0007669"/>
    <property type="project" value="InterPro"/>
</dbReference>
<dbReference type="InterPro" id="IPR001753">
    <property type="entry name" value="Enoyl-CoA_hydra/iso"/>
</dbReference>
<dbReference type="InterPro" id="IPR029045">
    <property type="entry name" value="ClpP/crotonase-like_dom_sf"/>
</dbReference>
<dbReference type="Pfam" id="PF00378">
    <property type="entry name" value="ECH_1"/>
    <property type="match status" value="1"/>
</dbReference>
<dbReference type="Gene3D" id="3.40.50.2000">
    <property type="entry name" value="Glycogen Phosphorylase B"/>
    <property type="match status" value="1"/>
</dbReference>
<feature type="transmembrane region" description="Helical" evidence="3">
    <location>
        <begin position="241"/>
        <end position="266"/>
    </location>
</feature>
<evidence type="ECO:0000313" key="4">
    <source>
        <dbReference type="EMBL" id="CAD1832609.1"/>
    </source>
</evidence>
<proteinExistence type="inferred from homology"/>
<gene>
    <name evidence="4" type="ORF">CB5_LOCUS15820</name>
</gene>
<evidence type="ECO:0000256" key="3">
    <source>
        <dbReference type="SAM" id="Phobius"/>
    </source>
</evidence>
<feature type="region of interest" description="Disordered" evidence="2">
    <location>
        <begin position="155"/>
        <end position="192"/>
    </location>
</feature>
<protein>
    <submittedName>
        <fullName evidence="4">Uncharacterized protein</fullName>
    </submittedName>
</protein>
<dbReference type="GO" id="GO:0005777">
    <property type="term" value="C:peroxisome"/>
    <property type="evidence" value="ECO:0007669"/>
    <property type="project" value="TreeGrafter"/>
</dbReference>